<dbReference type="AlphaFoldDB" id="A0A3D8PIM6"/>
<protein>
    <submittedName>
        <fullName evidence="3">ArsR family transcriptional regulator</fullName>
    </submittedName>
</protein>
<evidence type="ECO:0000259" key="2">
    <source>
        <dbReference type="SMART" id="SM00418"/>
    </source>
</evidence>
<keyword evidence="1" id="KW-0238">DNA-binding</keyword>
<dbReference type="RefSeq" id="WP_115751360.1">
    <property type="nucleotide sequence ID" value="NZ_PIOD01000029.1"/>
</dbReference>
<dbReference type="EMBL" id="PIOD01000029">
    <property type="protein sequence ID" value="RDW15035.1"/>
    <property type="molecule type" value="Genomic_DNA"/>
</dbReference>
<comment type="caution">
    <text evidence="3">The sequence shown here is derived from an EMBL/GenBank/DDBJ whole genome shotgun (WGS) entry which is preliminary data.</text>
</comment>
<dbReference type="InterPro" id="IPR011991">
    <property type="entry name" value="ArsR-like_HTH"/>
</dbReference>
<evidence type="ECO:0000256" key="1">
    <source>
        <dbReference type="ARBA" id="ARBA00023125"/>
    </source>
</evidence>
<dbReference type="InterPro" id="IPR036388">
    <property type="entry name" value="WH-like_DNA-bd_sf"/>
</dbReference>
<dbReference type="Proteomes" id="UP000256520">
    <property type="component" value="Unassembled WGS sequence"/>
</dbReference>
<feature type="domain" description="HTH arsR-type" evidence="2">
    <location>
        <begin position="11"/>
        <end position="121"/>
    </location>
</feature>
<dbReference type="Pfam" id="PF01022">
    <property type="entry name" value="HTH_5"/>
    <property type="match status" value="1"/>
</dbReference>
<dbReference type="InterPro" id="IPR036390">
    <property type="entry name" value="WH_DNA-bd_sf"/>
</dbReference>
<dbReference type="SMART" id="SM00418">
    <property type="entry name" value="HTH_ARSR"/>
    <property type="match status" value="1"/>
</dbReference>
<evidence type="ECO:0000313" key="3">
    <source>
        <dbReference type="EMBL" id="RDW15035.1"/>
    </source>
</evidence>
<dbReference type="GO" id="GO:0003677">
    <property type="term" value="F:DNA binding"/>
    <property type="evidence" value="ECO:0007669"/>
    <property type="project" value="UniProtKB-KW"/>
</dbReference>
<dbReference type="CDD" id="cd00090">
    <property type="entry name" value="HTH_ARSR"/>
    <property type="match status" value="1"/>
</dbReference>
<dbReference type="Gene3D" id="1.10.10.10">
    <property type="entry name" value="Winged helix-like DNA-binding domain superfamily/Winged helix DNA-binding domain"/>
    <property type="match status" value="1"/>
</dbReference>
<name>A0A3D8PIM6_9BACI</name>
<dbReference type="SUPFAM" id="SSF46785">
    <property type="entry name" value="Winged helix' DNA-binding domain"/>
    <property type="match status" value="1"/>
</dbReference>
<dbReference type="GO" id="GO:0003700">
    <property type="term" value="F:DNA-binding transcription factor activity"/>
    <property type="evidence" value="ECO:0007669"/>
    <property type="project" value="InterPro"/>
</dbReference>
<evidence type="ECO:0000313" key="4">
    <source>
        <dbReference type="Proteomes" id="UP000256520"/>
    </source>
</evidence>
<organism evidence="3 4">
    <name type="scientific">Oceanobacillus chungangensis</name>
    <dbReference type="NCBI Taxonomy" id="1229152"/>
    <lineage>
        <taxon>Bacteria</taxon>
        <taxon>Bacillati</taxon>
        <taxon>Bacillota</taxon>
        <taxon>Bacilli</taxon>
        <taxon>Bacillales</taxon>
        <taxon>Bacillaceae</taxon>
        <taxon>Oceanobacillus</taxon>
    </lineage>
</organism>
<dbReference type="OrthoDB" id="1691727at2"/>
<accession>A0A3D8PIM6</accession>
<reference evidence="4" key="1">
    <citation type="submission" date="2017-11" db="EMBL/GenBank/DDBJ databases">
        <authorList>
            <person name="Zhu W."/>
        </authorList>
    </citation>
    <scope>NUCLEOTIDE SEQUENCE [LARGE SCALE GENOMIC DNA]</scope>
    <source>
        <strain evidence="4">CAU 1051</strain>
    </source>
</reference>
<dbReference type="InterPro" id="IPR001845">
    <property type="entry name" value="HTH_ArsR_DNA-bd_dom"/>
</dbReference>
<sequence length="202" mass="23962">MKQIMTIETYNQMKAIGDPLRAEMMMYLCEGPYTGQQLSETLDIPRGKIHYHLKELEKNGIIEIVKKEEKNGIIQKFYRSVANGFTISEELLPFHEVDQTTRQIIYSMIDRAKKRVQTAPKEAFERKNNSENPEDWGYMSTAMEIEASEAQFKQWTKKYFALMEELEKMGEETEEEKNIYYFFNLGFQVQEFAFKKREKKDS</sequence>
<keyword evidence="4" id="KW-1185">Reference proteome</keyword>
<gene>
    <name evidence="3" type="ORF">CWR45_18625</name>
</gene>
<proteinExistence type="predicted"/>
<dbReference type="PANTHER" id="PTHR38600">
    <property type="entry name" value="TRANSCRIPTIONAL REGULATORY PROTEIN"/>
    <property type="match status" value="1"/>
</dbReference>
<dbReference type="PANTHER" id="PTHR38600:SF2">
    <property type="entry name" value="SLL0088 PROTEIN"/>
    <property type="match status" value="1"/>
</dbReference>